<keyword evidence="1" id="KW-0472">Membrane</keyword>
<dbReference type="AlphaFoldDB" id="A0AAN9UBG9"/>
<evidence type="ECO:0000313" key="3">
    <source>
        <dbReference type="Proteomes" id="UP001320420"/>
    </source>
</evidence>
<keyword evidence="1" id="KW-0812">Transmembrane</keyword>
<reference evidence="2 3" key="1">
    <citation type="submission" date="2024-02" db="EMBL/GenBank/DDBJ databases">
        <title>De novo assembly and annotation of 12 fungi associated with fruit tree decline syndrome in Ontario, Canada.</title>
        <authorList>
            <person name="Sulman M."/>
            <person name="Ellouze W."/>
            <person name="Ilyukhin E."/>
        </authorList>
    </citation>
    <scope>NUCLEOTIDE SEQUENCE [LARGE SCALE GENOMIC DNA]</scope>
    <source>
        <strain evidence="2 3">M11/M66-122</strain>
    </source>
</reference>
<dbReference type="EMBL" id="JAKJXP020000118">
    <property type="protein sequence ID" value="KAK7744697.1"/>
    <property type="molecule type" value="Genomic_DNA"/>
</dbReference>
<evidence type="ECO:0000256" key="1">
    <source>
        <dbReference type="SAM" id="Phobius"/>
    </source>
</evidence>
<keyword evidence="1" id="KW-1133">Transmembrane helix</keyword>
<keyword evidence="3" id="KW-1185">Reference proteome</keyword>
<name>A0AAN9UBG9_9PEZI</name>
<comment type="caution">
    <text evidence="2">The sequence shown here is derived from an EMBL/GenBank/DDBJ whole genome shotgun (WGS) entry which is preliminary data.</text>
</comment>
<feature type="transmembrane region" description="Helical" evidence="1">
    <location>
        <begin position="13"/>
        <end position="31"/>
    </location>
</feature>
<dbReference type="Proteomes" id="UP001320420">
    <property type="component" value="Unassembled WGS sequence"/>
</dbReference>
<organism evidence="2 3">
    <name type="scientific">Diatrype stigma</name>
    <dbReference type="NCBI Taxonomy" id="117547"/>
    <lineage>
        <taxon>Eukaryota</taxon>
        <taxon>Fungi</taxon>
        <taxon>Dikarya</taxon>
        <taxon>Ascomycota</taxon>
        <taxon>Pezizomycotina</taxon>
        <taxon>Sordariomycetes</taxon>
        <taxon>Xylariomycetidae</taxon>
        <taxon>Xylariales</taxon>
        <taxon>Diatrypaceae</taxon>
        <taxon>Diatrype</taxon>
    </lineage>
</organism>
<evidence type="ECO:0000313" key="2">
    <source>
        <dbReference type="EMBL" id="KAK7744697.1"/>
    </source>
</evidence>
<gene>
    <name evidence="2" type="ORF">SLS62_010116</name>
</gene>
<protein>
    <recommendedName>
        <fullName evidence="4">4-coumarate:coenzyme a ligase</fullName>
    </recommendedName>
</protein>
<proteinExistence type="predicted"/>
<sequence>MPVRIPKARPTEIATFGAAGVGCFAPFYFMMPGAEERMAHQTAVWAPRWERNISHFASPAERIAQRIEPPVHRTVQRIDNRLPLERAALNVDRRIKYGLEKFEKFNTNGKN</sequence>
<dbReference type="PROSITE" id="PS51257">
    <property type="entry name" value="PROKAR_LIPOPROTEIN"/>
    <property type="match status" value="1"/>
</dbReference>
<evidence type="ECO:0008006" key="4">
    <source>
        <dbReference type="Google" id="ProtNLM"/>
    </source>
</evidence>
<accession>A0AAN9UBG9</accession>